<evidence type="ECO:0000256" key="2">
    <source>
        <dbReference type="SAM" id="SignalP"/>
    </source>
</evidence>
<dbReference type="Proteomes" id="UP001430290">
    <property type="component" value="Unassembled WGS sequence"/>
</dbReference>
<keyword evidence="2" id="KW-0732">Signal</keyword>
<dbReference type="RefSeq" id="WP_223628285.1">
    <property type="nucleotide sequence ID" value="NZ_JAIQDJ010000002.1"/>
</dbReference>
<dbReference type="InterPro" id="IPR042095">
    <property type="entry name" value="SUMF_sf"/>
</dbReference>
<proteinExistence type="predicted"/>
<dbReference type="PROSITE" id="PS51257">
    <property type="entry name" value="PROKAR_LIPOPROTEIN"/>
    <property type="match status" value="1"/>
</dbReference>
<name>A0ABS7TE02_9GAMM</name>
<dbReference type="PANTHER" id="PTHR23150:SF35">
    <property type="entry name" value="BLL6746 PROTEIN"/>
    <property type="match status" value="1"/>
</dbReference>
<organism evidence="4 5">
    <name type="scientific">Thermomonas beijingensis</name>
    <dbReference type="NCBI Taxonomy" id="2872701"/>
    <lineage>
        <taxon>Bacteria</taxon>
        <taxon>Pseudomonadati</taxon>
        <taxon>Pseudomonadota</taxon>
        <taxon>Gammaproteobacteria</taxon>
        <taxon>Lysobacterales</taxon>
        <taxon>Lysobacteraceae</taxon>
        <taxon>Thermomonas</taxon>
    </lineage>
</organism>
<feature type="domain" description="Sulfatase-modifying factor enzyme-like" evidence="3">
    <location>
        <begin position="348"/>
        <end position="621"/>
    </location>
</feature>
<dbReference type="SUPFAM" id="SSF56436">
    <property type="entry name" value="C-type lectin-like"/>
    <property type="match status" value="1"/>
</dbReference>
<sequence length="623" mass="67667">MEHALRTRGVLTLMLLLLVGCKPAANPHAVTAQPRQLPTSPPARPAQSAQPQGQVRVQGDDALAVVLSWSLPEVAISHPAAARSAARRALAKGDLFETAQSAIPLLLALQKLQPGNLQDAKLLEKSRTALLSQAWSALAEDEDLASLRYAQRQATVLRSLWPEYPHVQEYLAAVDQVGQAFDLTLAGEAKLRAGELDSAGGALEKFRKALVLWPPLLRAQRGLGSVEDVLVAKAQMLAAAGDYDAAYGLLARAGQVRGSPLLAQVVGARIEAARNERLRRMRDAGLIALGTGSGLQFAREQLADMLRIAKPGDAASVELRQRIDMVSRYDVFQPRQVFTDEMPDASRGPSMVVVPFGEFLMGSANGEIDANADEQPQHRVSFERGFAMGRYEITVGQFRRFVEATGYVARATQRGHSMAYDVRSGNFVRGSGIDWRSGYDGQPAVDAMPVVHVTARDAEAYAAWLSQQTGAHYRLPSEAEFEYALRAGGRGRYPWGNALPPAGVENLAGGKDVSPRGRHWNNAFAGYADGWWGPAPVGSFTANRFGLYDMGGNVSEWVVDCWHKGYRRAPARGEAWVNPGCRNRMYRGGAWSSAPVQARSAWRVSGGVDITNARIGFRLVRQL</sequence>
<dbReference type="Gene3D" id="3.90.1580.10">
    <property type="entry name" value="paralog of FGE (formylglycine-generating enzyme)"/>
    <property type="match status" value="1"/>
</dbReference>
<keyword evidence="5" id="KW-1185">Reference proteome</keyword>
<evidence type="ECO:0000313" key="4">
    <source>
        <dbReference type="EMBL" id="MBZ4186095.1"/>
    </source>
</evidence>
<evidence type="ECO:0000256" key="1">
    <source>
        <dbReference type="SAM" id="MobiDB-lite"/>
    </source>
</evidence>
<dbReference type="InterPro" id="IPR051043">
    <property type="entry name" value="Sulfatase_Mod_Factor_Kinase"/>
</dbReference>
<accession>A0ABS7TE02</accession>
<gene>
    <name evidence="4" type="ORF">K7B09_07095</name>
</gene>
<dbReference type="Pfam" id="PF03781">
    <property type="entry name" value="FGE-sulfatase"/>
    <property type="match status" value="1"/>
</dbReference>
<feature type="chain" id="PRO_5045920933" evidence="2">
    <location>
        <begin position="25"/>
        <end position="623"/>
    </location>
</feature>
<dbReference type="EMBL" id="JAIQDJ010000002">
    <property type="protein sequence ID" value="MBZ4186095.1"/>
    <property type="molecule type" value="Genomic_DNA"/>
</dbReference>
<comment type="caution">
    <text evidence="4">The sequence shown here is derived from an EMBL/GenBank/DDBJ whole genome shotgun (WGS) entry which is preliminary data.</text>
</comment>
<dbReference type="InterPro" id="IPR005532">
    <property type="entry name" value="SUMF_dom"/>
</dbReference>
<feature type="region of interest" description="Disordered" evidence="1">
    <location>
        <begin position="30"/>
        <end position="55"/>
    </location>
</feature>
<dbReference type="PANTHER" id="PTHR23150">
    <property type="entry name" value="SULFATASE MODIFYING FACTOR 1, 2"/>
    <property type="match status" value="1"/>
</dbReference>
<dbReference type="InterPro" id="IPR016187">
    <property type="entry name" value="CTDL_fold"/>
</dbReference>
<evidence type="ECO:0000313" key="5">
    <source>
        <dbReference type="Proteomes" id="UP001430290"/>
    </source>
</evidence>
<reference evidence="4" key="1">
    <citation type="submission" date="2021-09" db="EMBL/GenBank/DDBJ databases">
        <authorList>
            <person name="Wu T."/>
            <person name="Guo S.Z."/>
        </authorList>
    </citation>
    <scope>NUCLEOTIDE SEQUENCE</scope>
    <source>
        <strain evidence="4">RSS-23</strain>
    </source>
</reference>
<evidence type="ECO:0000259" key="3">
    <source>
        <dbReference type="Pfam" id="PF03781"/>
    </source>
</evidence>
<protein>
    <submittedName>
        <fullName evidence="4">Formylglycine-generating enzyme family protein</fullName>
    </submittedName>
</protein>
<feature type="signal peptide" evidence="2">
    <location>
        <begin position="1"/>
        <end position="24"/>
    </location>
</feature>